<evidence type="ECO:0000313" key="1">
    <source>
        <dbReference type="EMBL" id="KAJ8461386.1"/>
    </source>
</evidence>
<evidence type="ECO:0000313" key="2">
    <source>
        <dbReference type="Proteomes" id="UP001222027"/>
    </source>
</evidence>
<gene>
    <name evidence="1" type="ORF">OPV22_034312</name>
</gene>
<dbReference type="EMBL" id="JAQQAF010000009">
    <property type="protein sequence ID" value="KAJ8461386.1"/>
    <property type="molecule type" value="Genomic_DNA"/>
</dbReference>
<proteinExistence type="predicted"/>
<reference evidence="1 2" key="1">
    <citation type="submission" date="2022-12" db="EMBL/GenBank/DDBJ databases">
        <title>Chromosome-scale assembly of the Ensete ventricosum genome.</title>
        <authorList>
            <person name="Dussert Y."/>
            <person name="Stocks J."/>
            <person name="Wendawek A."/>
            <person name="Woldeyes F."/>
            <person name="Nichols R.A."/>
            <person name="Borrell J.S."/>
        </authorList>
    </citation>
    <scope>NUCLEOTIDE SEQUENCE [LARGE SCALE GENOMIC DNA]</scope>
    <source>
        <strain evidence="2">cv. Maze</strain>
        <tissue evidence="1">Seeds</tissue>
    </source>
</reference>
<name>A0AAV8PS62_ENSVE</name>
<accession>A0AAV8PS62</accession>
<keyword evidence="2" id="KW-1185">Reference proteome</keyword>
<comment type="caution">
    <text evidence="1">The sequence shown here is derived from an EMBL/GenBank/DDBJ whole genome shotgun (WGS) entry which is preliminary data.</text>
</comment>
<dbReference type="AlphaFoldDB" id="A0AAV8PS62"/>
<sequence>MLLQGSRDPVRDPPPTSRRLLQARLLQPGVLHLFGADHTRLYPRVVPHIDAIEMLHTCNQVMFDDVALFLFDISFSMVCSPIVEAFDTDQLILRSHMMRF</sequence>
<dbReference type="Proteomes" id="UP001222027">
    <property type="component" value="Unassembled WGS sequence"/>
</dbReference>
<protein>
    <submittedName>
        <fullName evidence="1">Uncharacterized protein</fullName>
    </submittedName>
</protein>
<organism evidence="1 2">
    <name type="scientific">Ensete ventricosum</name>
    <name type="common">Abyssinian banana</name>
    <name type="synonym">Musa ensete</name>
    <dbReference type="NCBI Taxonomy" id="4639"/>
    <lineage>
        <taxon>Eukaryota</taxon>
        <taxon>Viridiplantae</taxon>
        <taxon>Streptophyta</taxon>
        <taxon>Embryophyta</taxon>
        <taxon>Tracheophyta</taxon>
        <taxon>Spermatophyta</taxon>
        <taxon>Magnoliopsida</taxon>
        <taxon>Liliopsida</taxon>
        <taxon>Zingiberales</taxon>
        <taxon>Musaceae</taxon>
        <taxon>Ensete</taxon>
    </lineage>
</organism>